<dbReference type="OrthoDB" id="10532928at2759"/>
<keyword evidence="2" id="KW-1185">Reference proteome</keyword>
<organism evidence="1 2">
    <name type="scientific">Karstenula rhodostoma CBS 690.94</name>
    <dbReference type="NCBI Taxonomy" id="1392251"/>
    <lineage>
        <taxon>Eukaryota</taxon>
        <taxon>Fungi</taxon>
        <taxon>Dikarya</taxon>
        <taxon>Ascomycota</taxon>
        <taxon>Pezizomycotina</taxon>
        <taxon>Dothideomycetes</taxon>
        <taxon>Pleosporomycetidae</taxon>
        <taxon>Pleosporales</taxon>
        <taxon>Massarineae</taxon>
        <taxon>Didymosphaeriaceae</taxon>
        <taxon>Karstenula</taxon>
    </lineage>
</organism>
<dbReference type="AlphaFoldDB" id="A0A9P4PH17"/>
<reference evidence="1" key="1">
    <citation type="journal article" date="2020" name="Stud. Mycol.">
        <title>101 Dothideomycetes genomes: a test case for predicting lifestyles and emergence of pathogens.</title>
        <authorList>
            <person name="Haridas S."/>
            <person name="Albert R."/>
            <person name="Binder M."/>
            <person name="Bloem J."/>
            <person name="Labutti K."/>
            <person name="Salamov A."/>
            <person name="Andreopoulos B."/>
            <person name="Baker S."/>
            <person name="Barry K."/>
            <person name="Bills G."/>
            <person name="Bluhm B."/>
            <person name="Cannon C."/>
            <person name="Castanera R."/>
            <person name="Culley D."/>
            <person name="Daum C."/>
            <person name="Ezra D."/>
            <person name="Gonzalez J."/>
            <person name="Henrissat B."/>
            <person name="Kuo A."/>
            <person name="Liang C."/>
            <person name="Lipzen A."/>
            <person name="Lutzoni F."/>
            <person name="Magnuson J."/>
            <person name="Mondo S."/>
            <person name="Nolan M."/>
            <person name="Ohm R."/>
            <person name="Pangilinan J."/>
            <person name="Park H.-J."/>
            <person name="Ramirez L."/>
            <person name="Alfaro M."/>
            <person name="Sun H."/>
            <person name="Tritt A."/>
            <person name="Yoshinaga Y."/>
            <person name="Zwiers L.-H."/>
            <person name="Turgeon B."/>
            <person name="Goodwin S."/>
            <person name="Spatafora J."/>
            <person name="Crous P."/>
            <person name="Grigoriev I."/>
        </authorList>
    </citation>
    <scope>NUCLEOTIDE SEQUENCE</scope>
    <source>
        <strain evidence="1">CBS 690.94</strain>
    </source>
</reference>
<protein>
    <submittedName>
        <fullName evidence="1">Uncharacterized protein</fullName>
    </submittedName>
</protein>
<sequence>MKWVRGCAKVEVASRRGDALPTSSRTMGVLPVVMNRAQAEDLVKNRLSARREQLNECAVRRGAGGSTSGCACCLPLSWLLFATCGSR</sequence>
<comment type="caution">
    <text evidence="1">The sequence shown here is derived from an EMBL/GenBank/DDBJ whole genome shotgun (WGS) entry which is preliminary data.</text>
</comment>
<dbReference type="Proteomes" id="UP000799764">
    <property type="component" value="Unassembled WGS sequence"/>
</dbReference>
<accession>A0A9P4PH17</accession>
<proteinExistence type="predicted"/>
<evidence type="ECO:0000313" key="1">
    <source>
        <dbReference type="EMBL" id="KAF2443822.1"/>
    </source>
</evidence>
<name>A0A9P4PH17_9PLEO</name>
<evidence type="ECO:0000313" key="2">
    <source>
        <dbReference type="Proteomes" id="UP000799764"/>
    </source>
</evidence>
<dbReference type="EMBL" id="MU001502">
    <property type="protein sequence ID" value="KAF2443822.1"/>
    <property type="molecule type" value="Genomic_DNA"/>
</dbReference>
<gene>
    <name evidence="1" type="ORF">P171DRAFT_44621</name>
</gene>